<evidence type="ECO:0000313" key="10">
    <source>
        <dbReference type="EMBL" id="OAF70879.1"/>
    </source>
</evidence>
<keyword evidence="11" id="KW-1185">Reference proteome</keyword>
<accession>A0A177B9A5</accession>
<dbReference type="OrthoDB" id="6593433at2759"/>
<proteinExistence type="predicted"/>
<dbReference type="EMBL" id="LWCA01000102">
    <property type="protein sequence ID" value="OAF70879.1"/>
    <property type="molecule type" value="Genomic_DNA"/>
</dbReference>
<evidence type="ECO:0000256" key="1">
    <source>
        <dbReference type="ARBA" id="ARBA00022723"/>
    </source>
</evidence>
<dbReference type="PANTHER" id="PTHR46802">
    <property type="entry name" value="TYROSINE-PROTEIN KINASE BAZ1B"/>
    <property type="match status" value="1"/>
</dbReference>
<dbReference type="Gene3D" id="3.30.40.10">
    <property type="entry name" value="Zinc/RING finger domain, C3HC4 (zinc finger)"/>
    <property type="match status" value="2"/>
</dbReference>
<dbReference type="GO" id="GO:0090535">
    <property type="term" value="C:WICH complex"/>
    <property type="evidence" value="ECO:0007669"/>
    <property type="project" value="InterPro"/>
</dbReference>
<dbReference type="GO" id="GO:0042393">
    <property type="term" value="F:histone binding"/>
    <property type="evidence" value="ECO:0007669"/>
    <property type="project" value="TreeGrafter"/>
</dbReference>
<reference evidence="10 11" key="1">
    <citation type="submission" date="2016-04" db="EMBL/GenBank/DDBJ databases">
        <title>The genome of Intoshia linei affirms orthonectids as highly simplified spiralians.</title>
        <authorList>
            <person name="Mikhailov K.V."/>
            <person name="Slusarev G.S."/>
            <person name="Nikitin M.A."/>
            <person name="Logacheva M.D."/>
            <person name="Penin A."/>
            <person name="Aleoshin V."/>
            <person name="Panchin Y.V."/>
        </authorList>
    </citation>
    <scope>NUCLEOTIDE SEQUENCE [LARGE SCALE GENOMIC DNA]</scope>
    <source>
        <strain evidence="10">Intl2013</strain>
        <tissue evidence="10">Whole animal</tissue>
    </source>
</reference>
<evidence type="ECO:0000259" key="8">
    <source>
        <dbReference type="PROSITE" id="PS50016"/>
    </source>
</evidence>
<feature type="domain" description="PHD-type" evidence="8">
    <location>
        <begin position="762"/>
        <end position="812"/>
    </location>
</feature>
<dbReference type="Proteomes" id="UP000078046">
    <property type="component" value="Unassembled WGS sequence"/>
</dbReference>
<feature type="domain" description="Phorbol-ester/DAG-type" evidence="9">
    <location>
        <begin position="724"/>
        <end position="799"/>
    </location>
</feature>
<name>A0A177B9A5_9BILA</name>
<evidence type="ECO:0000259" key="7">
    <source>
        <dbReference type="PROSITE" id="PS50014"/>
    </source>
</evidence>
<dbReference type="InterPro" id="IPR001487">
    <property type="entry name" value="Bromodomain"/>
</dbReference>
<evidence type="ECO:0000256" key="3">
    <source>
        <dbReference type="ARBA" id="ARBA00022833"/>
    </source>
</evidence>
<dbReference type="CDD" id="cd15489">
    <property type="entry name" value="PHD_SF"/>
    <property type="match status" value="1"/>
</dbReference>
<dbReference type="AlphaFoldDB" id="A0A177B9A5"/>
<comment type="caution">
    <text evidence="10">The sequence shown here is derived from an EMBL/GenBank/DDBJ whole genome shotgun (WGS) entry which is preliminary data.</text>
</comment>
<dbReference type="SMART" id="SM00249">
    <property type="entry name" value="PHD"/>
    <property type="match status" value="2"/>
</dbReference>
<dbReference type="SUPFAM" id="SSF57903">
    <property type="entry name" value="FYVE/PHD zinc finger"/>
    <property type="match status" value="2"/>
</dbReference>
<dbReference type="InterPro" id="IPR047174">
    <property type="entry name" value="BAZ1B"/>
</dbReference>
<dbReference type="InterPro" id="IPR013083">
    <property type="entry name" value="Znf_RING/FYVE/PHD"/>
</dbReference>
<dbReference type="GO" id="GO:0008270">
    <property type="term" value="F:zinc ion binding"/>
    <property type="evidence" value="ECO:0007669"/>
    <property type="project" value="UniProtKB-KW"/>
</dbReference>
<dbReference type="InterPro" id="IPR002219">
    <property type="entry name" value="PKC_DAG/PE"/>
</dbReference>
<dbReference type="Gene3D" id="1.20.920.10">
    <property type="entry name" value="Bromodomain-like"/>
    <property type="match status" value="1"/>
</dbReference>
<evidence type="ECO:0000313" key="11">
    <source>
        <dbReference type="Proteomes" id="UP000078046"/>
    </source>
</evidence>
<gene>
    <name evidence="10" type="ORF">A3Q56_01351</name>
</gene>
<dbReference type="Pfam" id="PF00439">
    <property type="entry name" value="Bromodomain"/>
    <property type="match status" value="1"/>
</dbReference>
<dbReference type="PROSITE" id="PS50014">
    <property type="entry name" value="BROMODOMAIN_2"/>
    <property type="match status" value="1"/>
</dbReference>
<dbReference type="PANTHER" id="PTHR46802:SF1">
    <property type="entry name" value="TYROSINE-PROTEIN KINASE BAZ1B"/>
    <property type="match status" value="1"/>
</dbReference>
<keyword evidence="3" id="KW-0862">Zinc</keyword>
<dbReference type="InterPro" id="IPR011011">
    <property type="entry name" value="Znf_FYVE_PHD"/>
</dbReference>
<keyword evidence="1" id="KW-0479">Metal-binding</keyword>
<dbReference type="InterPro" id="IPR019787">
    <property type="entry name" value="Znf_PHD-finger"/>
</dbReference>
<dbReference type="GO" id="GO:0006974">
    <property type="term" value="P:DNA damage response"/>
    <property type="evidence" value="ECO:0007669"/>
    <property type="project" value="TreeGrafter"/>
</dbReference>
<keyword evidence="2 6" id="KW-0863">Zinc-finger</keyword>
<dbReference type="SUPFAM" id="SSF47370">
    <property type="entry name" value="Bromodomain"/>
    <property type="match status" value="1"/>
</dbReference>
<evidence type="ECO:0000256" key="6">
    <source>
        <dbReference type="PROSITE-ProRule" id="PRU00146"/>
    </source>
</evidence>
<protein>
    <submittedName>
        <fullName evidence="10">Uncharacterized protein</fullName>
    </submittedName>
</protein>
<feature type="domain" description="Bromo" evidence="7">
    <location>
        <begin position="966"/>
        <end position="1036"/>
    </location>
</feature>
<dbReference type="InterPro" id="IPR001965">
    <property type="entry name" value="Znf_PHD"/>
</dbReference>
<dbReference type="PRINTS" id="PR00503">
    <property type="entry name" value="BROMODOMAIN"/>
</dbReference>
<dbReference type="GO" id="GO:0140801">
    <property type="term" value="F:histone H2AXY142 kinase activity"/>
    <property type="evidence" value="ECO:0007669"/>
    <property type="project" value="InterPro"/>
</dbReference>
<evidence type="ECO:0000259" key="9">
    <source>
        <dbReference type="PROSITE" id="PS50081"/>
    </source>
</evidence>
<sequence length="1063" mass="124464">MATYMADRVILFEGQPAVDTIARHPMSLEKGMNLFLKSLNITFRRDPDNFRPPARQQTQIVKEFHKYSKDLYFENDQVCILLSVPDIKYTEEWSLTYNVVVDKERLIVENICPKFIRLIKRFVQDKEIQLYIDKYFAFCNKRNSWISNCQVNKDNCYKSTDCITFDTYLQTVLMKTEPKNDKKMKQITLDQMGLKKRSRENKEKKKAPPISEKEIEQLPAYIRQQVKEQIEKPFVGIKKGEITPKKKSELERSLLKTNEKPLEKFLKRSPENLNLKSDNLNYPKLDVLPHGLTADVVTIAEFLCAFKEMLFIDSNINLSAECLAYSLQNSYSEHIASILMALCYPLFGLGLVEHSSFMRINLKDLPLNIYTVFQICHLLCVNEFIKHSFFNNFIFKIPSNSLNYNDRNRIVVFILKIIYKLLETPKFADKIEQNVLEQNRINKLEINEAKKIADINRANKSKSSFKSKFVCDKLKTMQNNISELKFKADSVGSSCRIIPLGKDTKSRVYYCLQSFSGIFVSYSTSHSTKYGCFNNSDDIKSICNDTSSKNVDFLNLKSELAYRCDKLVEKTNSQNIKQYFENLSLNDKSAWIMRGFKEEISILHEKLYQETTFVNFNQQEWKDCVENGNDVSVYAKLMVKLQEAVPNNFYKYHLIGNATFSNWHKKWKKLVLECSNFWSLHFLMGLFECSINWKATIKNSRCQKCNRSRYFGDMTICSDCSNVYHIKCLKNFTEEYWKCDDCNINLWDAKKDSSDEISNEILQICNVCNCDNLKFDVVKCSECSTNYHLDCHSPPLRYCPRTRWICHLCKGYSVQKRSRQLSLSFSDTEESSTGFTNHSQNKKKLVKLRTSKTRRINLTDSESEDVNFSELYNHRKSLRSGNLQQGDYAKFYNSDSHSRSDYESEKDDVSFHSNGSVYINKVDSSDDINTIDNYFEKEYTSDTKESIHLSLDFNHDSIQRTISCLFKNRNIWPFQEPVNGKEVPDYYDVIKDPIDLFTISKKFKSHKYTNNQQFFDDLNLMLENAKYYNKPNSPVWCCITPIKNSINKCISTHFKKYKINFSK</sequence>
<evidence type="ECO:0000256" key="2">
    <source>
        <dbReference type="ARBA" id="ARBA00022771"/>
    </source>
</evidence>
<evidence type="ECO:0000256" key="5">
    <source>
        <dbReference type="PROSITE-ProRule" id="PRU00035"/>
    </source>
</evidence>
<dbReference type="PROSITE" id="PS50081">
    <property type="entry name" value="ZF_DAG_PE_2"/>
    <property type="match status" value="1"/>
</dbReference>
<evidence type="ECO:0000256" key="4">
    <source>
        <dbReference type="ARBA" id="ARBA00023117"/>
    </source>
</evidence>
<organism evidence="10 11">
    <name type="scientific">Intoshia linei</name>
    <dbReference type="NCBI Taxonomy" id="1819745"/>
    <lineage>
        <taxon>Eukaryota</taxon>
        <taxon>Metazoa</taxon>
        <taxon>Spiralia</taxon>
        <taxon>Lophotrochozoa</taxon>
        <taxon>Mesozoa</taxon>
        <taxon>Orthonectida</taxon>
        <taxon>Rhopaluridae</taxon>
        <taxon>Intoshia</taxon>
    </lineage>
</organism>
<dbReference type="PROSITE" id="PS50016">
    <property type="entry name" value="ZF_PHD_2"/>
    <property type="match status" value="1"/>
</dbReference>
<keyword evidence="4 5" id="KW-0103">Bromodomain</keyword>
<dbReference type="SMART" id="SM00297">
    <property type="entry name" value="BROMO"/>
    <property type="match status" value="1"/>
</dbReference>
<dbReference type="InterPro" id="IPR036427">
    <property type="entry name" value="Bromodomain-like_sf"/>
</dbReference>